<dbReference type="EMBL" id="JW864248">
    <property type="protein sequence ID" value="AFO96765.1"/>
    <property type="molecule type" value="mRNA"/>
</dbReference>
<dbReference type="InterPro" id="IPR006921">
    <property type="entry name" value="Interferon-rel_develop_reg_C"/>
</dbReference>
<reference evidence="7" key="1">
    <citation type="journal article" date="2006" name="Science">
        <title>Ancient noncoding elements conserved in the human genome.</title>
        <authorList>
            <person name="Venkatesh B."/>
            <person name="Kirkness E.F."/>
            <person name="Loh Y.H."/>
            <person name="Halpern A.L."/>
            <person name="Lee A.P."/>
            <person name="Johnson J."/>
            <person name="Dandona N."/>
            <person name="Viswanathan L.D."/>
            <person name="Tay A."/>
            <person name="Venter J.C."/>
            <person name="Strausberg R.L."/>
            <person name="Brenner S."/>
        </authorList>
    </citation>
    <scope>NUCLEOTIDE SEQUENCE [LARGE SCALE GENOMIC DNA]</scope>
</reference>
<dbReference type="Ensembl" id="ENSCMIT00000031315.1">
    <property type="protein sequence ID" value="ENSCMIP00000030844.1"/>
    <property type="gene ID" value="ENSCMIG00000013239.1"/>
</dbReference>
<dbReference type="CTD" id="3475"/>
<keyword evidence="7" id="KW-1185">Reference proteome</keyword>
<evidence type="ECO:0000313" key="5">
    <source>
        <dbReference type="EMBL" id="AFO96765.1"/>
    </source>
</evidence>
<dbReference type="InterPro" id="IPR011989">
    <property type="entry name" value="ARM-like"/>
</dbReference>
<dbReference type="InterPro" id="IPR016024">
    <property type="entry name" value="ARM-type_fold"/>
</dbReference>
<dbReference type="STRING" id="7868.ENSCMIP00000030844"/>
<feature type="region of interest" description="Disordered" evidence="2">
    <location>
        <begin position="1"/>
        <end position="23"/>
    </location>
</feature>
<feature type="domain" description="Interferon-related developmental regulator C-terminal" evidence="3">
    <location>
        <begin position="373"/>
        <end position="426"/>
    </location>
</feature>
<dbReference type="Pfam" id="PF04836">
    <property type="entry name" value="IFRD_C"/>
    <property type="match status" value="1"/>
</dbReference>
<dbReference type="OMA" id="EMHLHKF"/>
<accession>V9KFJ0</accession>
<evidence type="ECO:0000313" key="6">
    <source>
        <dbReference type="Ensembl" id="ENSCMIP00000030844.1"/>
    </source>
</evidence>
<dbReference type="Pfam" id="PF05004">
    <property type="entry name" value="IFRD"/>
    <property type="match status" value="1"/>
</dbReference>
<dbReference type="KEGG" id="cmk:103186231"/>
<evidence type="ECO:0000256" key="1">
    <source>
        <dbReference type="ARBA" id="ARBA00008828"/>
    </source>
</evidence>
<dbReference type="PANTHER" id="PTHR12354">
    <property type="entry name" value="INTERFERON-RELATED DEVELOPMENTAL REGULATOR"/>
    <property type="match status" value="1"/>
</dbReference>
<dbReference type="PANTHER" id="PTHR12354:SF6">
    <property type="entry name" value="INTERFERON-RELATED DEVELOPMENTAL REGULATOR 1"/>
    <property type="match status" value="1"/>
</dbReference>
<evidence type="ECO:0000259" key="4">
    <source>
        <dbReference type="Pfam" id="PF05004"/>
    </source>
</evidence>
<feature type="compositionally biased region" description="Basic residues" evidence="2">
    <location>
        <begin position="1"/>
        <end position="15"/>
    </location>
</feature>
<dbReference type="RefSeq" id="XP_007903320.1">
    <property type="nucleotide sequence ID" value="XM_007905129.2"/>
</dbReference>
<comment type="similarity">
    <text evidence="1">Belongs to the IFRD family.</text>
</comment>
<proteinExistence type="evidence at transcript level"/>
<protein>
    <submittedName>
        <fullName evidence="5 6">Interferon-related developmental regulator 1</fullName>
    </submittedName>
</protein>
<dbReference type="OrthoDB" id="686784at2759"/>
<dbReference type="GeneID" id="103186231"/>
<evidence type="ECO:0000259" key="3">
    <source>
        <dbReference type="Pfam" id="PF04836"/>
    </source>
</evidence>
<name>V9KFJ0_CALMI</name>
<dbReference type="SUPFAM" id="SSF48371">
    <property type="entry name" value="ARM repeat"/>
    <property type="match status" value="1"/>
</dbReference>
<dbReference type="Gene3D" id="1.25.10.10">
    <property type="entry name" value="Leucine-rich Repeat Variant"/>
    <property type="match status" value="1"/>
</dbReference>
<reference evidence="7" key="2">
    <citation type="journal article" date="2007" name="PLoS Biol.">
        <title>Survey sequencing and comparative analysis of the elephant shark (Callorhinchus milii) genome.</title>
        <authorList>
            <person name="Venkatesh B."/>
            <person name="Kirkness E.F."/>
            <person name="Loh Y.H."/>
            <person name="Halpern A.L."/>
            <person name="Lee A.P."/>
            <person name="Johnson J."/>
            <person name="Dandona N."/>
            <person name="Viswanathan L.D."/>
            <person name="Tay A."/>
            <person name="Venter J.C."/>
            <person name="Strausberg R.L."/>
            <person name="Brenner S."/>
        </authorList>
    </citation>
    <scope>NUCLEOTIDE SEQUENCE [LARGE SCALE GENOMIC DNA]</scope>
</reference>
<organism evidence="5">
    <name type="scientific">Callorhinchus milii</name>
    <name type="common">Ghost shark</name>
    <dbReference type="NCBI Taxonomy" id="7868"/>
    <lineage>
        <taxon>Eukaryota</taxon>
        <taxon>Metazoa</taxon>
        <taxon>Chordata</taxon>
        <taxon>Craniata</taxon>
        <taxon>Vertebrata</taxon>
        <taxon>Chondrichthyes</taxon>
        <taxon>Holocephali</taxon>
        <taxon>Chimaeriformes</taxon>
        <taxon>Callorhinchidae</taxon>
        <taxon>Callorhinchus</taxon>
    </lineage>
</organism>
<evidence type="ECO:0000256" key="2">
    <source>
        <dbReference type="SAM" id="MobiDB-lite"/>
    </source>
</evidence>
<dbReference type="GeneTree" id="ENSGT00390000013347"/>
<dbReference type="InterPro" id="IPR007701">
    <property type="entry name" value="Interferon-rel_develop_reg_N"/>
</dbReference>
<feature type="region of interest" description="Disordered" evidence="2">
    <location>
        <begin position="36"/>
        <end position="55"/>
    </location>
</feature>
<reference evidence="6" key="4">
    <citation type="submission" date="2025-05" db="UniProtKB">
        <authorList>
            <consortium name="Ensembl"/>
        </authorList>
    </citation>
    <scope>IDENTIFICATION</scope>
</reference>
<dbReference type="GO" id="GO:0005634">
    <property type="term" value="C:nucleus"/>
    <property type="evidence" value="ECO:0007669"/>
    <property type="project" value="TreeGrafter"/>
</dbReference>
<evidence type="ECO:0000313" key="7">
    <source>
        <dbReference type="Proteomes" id="UP000314986"/>
    </source>
</evidence>
<dbReference type="Proteomes" id="UP000314986">
    <property type="component" value="Unassembled WGS sequence"/>
</dbReference>
<reference evidence="5 7" key="3">
    <citation type="journal article" date="2014" name="Nature">
        <title>Elephant shark genome provides unique insights into gnathostome evolution.</title>
        <authorList>
            <consortium name="International Elephant Shark Genome Sequencing Consortium"/>
            <person name="Venkatesh B."/>
            <person name="Lee A.P."/>
            <person name="Ravi V."/>
            <person name="Maurya A.K."/>
            <person name="Lian M.M."/>
            <person name="Swann J.B."/>
            <person name="Ohta Y."/>
            <person name="Flajnik M.F."/>
            <person name="Sutoh Y."/>
            <person name="Kasahara M."/>
            <person name="Hoon S."/>
            <person name="Gangu V."/>
            <person name="Roy S.W."/>
            <person name="Irimia M."/>
            <person name="Korzh V."/>
            <person name="Kondrychyn I."/>
            <person name="Lim Z.W."/>
            <person name="Tay B.H."/>
            <person name="Tohari S."/>
            <person name="Kong K.W."/>
            <person name="Ho S."/>
            <person name="Lorente-Galdos B."/>
            <person name="Quilez J."/>
            <person name="Marques-Bonet T."/>
            <person name="Raney B.J."/>
            <person name="Ingham P.W."/>
            <person name="Tay A."/>
            <person name="Hillier L.W."/>
            <person name="Minx P."/>
            <person name="Boehm T."/>
            <person name="Wilson R.K."/>
            <person name="Brenner S."/>
            <person name="Warren W.C."/>
        </authorList>
    </citation>
    <scope>NUCLEOTIDE SEQUENCE</scope>
    <source>
        <tissue evidence="5">Spleen</tissue>
    </source>
</reference>
<feature type="domain" description="Interferon-related developmental regulator N-terminal" evidence="4">
    <location>
        <begin position="31"/>
        <end position="328"/>
    </location>
</feature>
<dbReference type="InterPro" id="IPR039777">
    <property type="entry name" value="IFRD"/>
</dbReference>
<sequence>MPRSKKRACKGRGGQHRAVQPFSDEDASIETMSHCSSFSDSTSLADEGTEDVDEEASQEDYEYRLKGFIDSTMDKSAKNRLFALVGLKTAFSSKILYDLILERRLTLTDSIERCLKKGKSEEQCAAAAVASLLCIQLGSSIESEEVFKSLRSILKTIFTDESASIQTRKACATSLAICCYVATDDVEDLRLTMTYLESLFSALYWKEEQPEWMQNNQTTMLHISALIAWTLLLTICPPSLVTQTLEKHMSKLPTLLSCGDVNMRIAAGETMALLFELARDICEDFDYEDMELLCAQLKCLATDSNKYRAKTDRKKQRSVFRDVLRTVEKGDFDSETIAFGPERMYIDSWVKKRSYETFKEVLGSGIRLHLQANEFVRGLFELGPPPLLDAATLKATKISRVERHYYNAAVCKARTKARNKSRDKRTDIGEYI</sequence>
<dbReference type="AlphaFoldDB" id="V9KFJ0"/>
<gene>
    <name evidence="6" type="primary">ifrd1</name>
</gene>